<comment type="caution">
    <text evidence="1">The sequence shown here is derived from an EMBL/GenBank/DDBJ whole genome shotgun (WGS) entry which is preliminary data.</text>
</comment>
<reference evidence="1" key="1">
    <citation type="submission" date="2021-03" db="EMBL/GenBank/DDBJ databases">
        <title>Genomic Encyclopedia of Type Strains, Phase IV (KMG-IV): sequencing the most valuable type-strain genomes for metagenomic binning, comparative biology and taxonomic classification.</title>
        <authorList>
            <person name="Goeker M."/>
        </authorList>
    </citation>
    <scope>NUCLEOTIDE SEQUENCE</scope>
    <source>
        <strain evidence="1">DSM 23564</strain>
    </source>
</reference>
<dbReference type="AlphaFoldDB" id="A0A8T4GM80"/>
<proteinExistence type="predicted"/>
<sequence length="39" mass="4519">MVKYADPEYYQSFLDELLQRSTKTAMSCELSVESTRGKL</sequence>
<dbReference type="Proteomes" id="UP000823588">
    <property type="component" value="Unassembled WGS sequence"/>
</dbReference>
<evidence type="ECO:0000313" key="1">
    <source>
        <dbReference type="EMBL" id="MBP1924085.1"/>
    </source>
</evidence>
<gene>
    <name evidence="1" type="ORF">J2751_003135</name>
</gene>
<dbReference type="EMBL" id="JAGGKQ010000045">
    <property type="protein sequence ID" value="MBP1924085.1"/>
    <property type="molecule type" value="Genomic_DNA"/>
</dbReference>
<organism evidence="1 2">
    <name type="scientific">Halorubrum alkaliphilum</name>
    <dbReference type="NCBI Taxonomy" id="261290"/>
    <lineage>
        <taxon>Archaea</taxon>
        <taxon>Methanobacteriati</taxon>
        <taxon>Methanobacteriota</taxon>
        <taxon>Stenosarchaea group</taxon>
        <taxon>Halobacteria</taxon>
        <taxon>Halobacteriales</taxon>
        <taxon>Haloferacaceae</taxon>
        <taxon>Halorubrum</taxon>
    </lineage>
</organism>
<evidence type="ECO:0000313" key="2">
    <source>
        <dbReference type="Proteomes" id="UP000823588"/>
    </source>
</evidence>
<protein>
    <submittedName>
        <fullName evidence="1">Uncharacterized protein</fullName>
    </submittedName>
</protein>
<keyword evidence="2" id="KW-1185">Reference proteome</keyword>
<name>A0A8T4GM80_9EURY</name>
<accession>A0A8T4GM80</accession>